<name>A0A8S5PXP2_9CAUD</name>
<dbReference type="EMBL" id="BK015531">
    <property type="protein sequence ID" value="DAE11361.1"/>
    <property type="molecule type" value="Genomic_DNA"/>
</dbReference>
<reference evidence="1" key="1">
    <citation type="journal article" date="2021" name="Proc. Natl. Acad. Sci. U.S.A.">
        <title>A Catalog of Tens of Thousands of Viruses from Human Metagenomes Reveals Hidden Associations with Chronic Diseases.</title>
        <authorList>
            <person name="Tisza M.J."/>
            <person name="Buck C.B."/>
        </authorList>
    </citation>
    <scope>NUCLEOTIDE SEQUENCE</scope>
    <source>
        <strain evidence="1">CtWiL39</strain>
    </source>
</reference>
<organism evidence="1">
    <name type="scientific">Myoviridae sp. ctWiL39</name>
    <dbReference type="NCBI Taxonomy" id="2825120"/>
    <lineage>
        <taxon>Viruses</taxon>
        <taxon>Duplodnaviria</taxon>
        <taxon>Heunggongvirae</taxon>
        <taxon>Uroviricota</taxon>
        <taxon>Caudoviricetes</taxon>
    </lineage>
</organism>
<evidence type="ECO:0000313" key="1">
    <source>
        <dbReference type="EMBL" id="DAE11361.1"/>
    </source>
</evidence>
<accession>A0A8S5PXP2</accession>
<sequence length="37" mass="4158">MDTLRFVANLNGYKLGDPIVLIDKKTGEVRCEEHPAN</sequence>
<protein>
    <submittedName>
        <fullName evidence="1">Nickel/cobalt transporter regulator</fullName>
    </submittedName>
</protein>
<proteinExistence type="predicted"/>